<reference evidence="3" key="1">
    <citation type="submission" date="2015-12" db="EMBL/GenBank/DDBJ databases">
        <title>Gene expression during late stages of embryo sac development: a critical building block for successful pollen-pistil interactions.</title>
        <authorList>
            <person name="Liu Y."/>
            <person name="Joly V."/>
            <person name="Sabar M."/>
            <person name="Matton D.P."/>
        </authorList>
    </citation>
    <scope>NUCLEOTIDE SEQUENCE</scope>
</reference>
<keyword evidence="2" id="KW-0812">Transmembrane</keyword>
<evidence type="ECO:0000313" key="3">
    <source>
        <dbReference type="EMBL" id="JAP29614.1"/>
    </source>
</evidence>
<proteinExistence type="predicted"/>
<keyword evidence="2" id="KW-1133">Transmembrane helix</keyword>
<evidence type="ECO:0000256" key="2">
    <source>
        <dbReference type="SAM" id="Phobius"/>
    </source>
</evidence>
<feature type="transmembrane region" description="Helical" evidence="2">
    <location>
        <begin position="7"/>
        <end position="25"/>
    </location>
</feature>
<keyword evidence="2" id="KW-0472">Membrane</keyword>
<feature type="region of interest" description="Disordered" evidence="1">
    <location>
        <begin position="88"/>
        <end position="107"/>
    </location>
</feature>
<sequence>MYNIQNMNCLNCVLIGLIVITPLSLRNMTLNRTIISEVCPPNKIPAQLYYVQKLSDCFNNNNKPNVIPQVGFGEGRVYANLTPTLGGRETVSDRPSTQGKLLTGSSSNSMNQSSVLNNILFSMPIRDTGIIAF</sequence>
<name>A0A0V0IAE7_SOLCH</name>
<protein>
    <submittedName>
        <fullName evidence="3">Putative ovule protein</fullName>
    </submittedName>
</protein>
<feature type="compositionally biased region" description="Polar residues" evidence="1">
    <location>
        <begin position="93"/>
        <end position="104"/>
    </location>
</feature>
<organism evidence="3">
    <name type="scientific">Solanum chacoense</name>
    <name type="common">Chaco potato</name>
    <dbReference type="NCBI Taxonomy" id="4108"/>
    <lineage>
        <taxon>Eukaryota</taxon>
        <taxon>Viridiplantae</taxon>
        <taxon>Streptophyta</taxon>
        <taxon>Embryophyta</taxon>
        <taxon>Tracheophyta</taxon>
        <taxon>Spermatophyta</taxon>
        <taxon>Magnoliopsida</taxon>
        <taxon>eudicotyledons</taxon>
        <taxon>Gunneridae</taxon>
        <taxon>Pentapetalae</taxon>
        <taxon>asterids</taxon>
        <taxon>lamiids</taxon>
        <taxon>Solanales</taxon>
        <taxon>Solanaceae</taxon>
        <taxon>Solanoideae</taxon>
        <taxon>Solaneae</taxon>
        <taxon>Solanum</taxon>
    </lineage>
</organism>
<accession>A0A0V0IAE7</accession>
<dbReference type="AlphaFoldDB" id="A0A0V0IAE7"/>
<dbReference type="EMBL" id="GEDG01008921">
    <property type="protein sequence ID" value="JAP29614.1"/>
    <property type="molecule type" value="Transcribed_RNA"/>
</dbReference>
<evidence type="ECO:0000256" key="1">
    <source>
        <dbReference type="SAM" id="MobiDB-lite"/>
    </source>
</evidence>